<evidence type="ECO:0000256" key="11">
    <source>
        <dbReference type="ARBA" id="ARBA00031350"/>
    </source>
</evidence>
<keyword evidence="5" id="KW-0963">Cytoplasm</keyword>
<evidence type="ECO:0000256" key="10">
    <source>
        <dbReference type="ARBA" id="ARBA00031323"/>
    </source>
</evidence>
<dbReference type="EC" id="2.1.1.77" evidence="3"/>
<accession>A0ABQ3TZH9</accession>
<comment type="similarity">
    <text evidence="2">Belongs to the methyltransferase superfamily. L-isoaspartyl/D-aspartyl protein methyltransferase family.</text>
</comment>
<dbReference type="SUPFAM" id="SSF53335">
    <property type="entry name" value="S-adenosyl-L-methionine-dependent methyltransferases"/>
    <property type="match status" value="1"/>
</dbReference>
<evidence type="ECO:0000256" key="1">
    <source>
        <dbReference type="ARBA" id="ARBA00004496"/>
    </source>
</evidence>
<evidence type="ECO:0000256" key="8">
    <source>
        <dbReference type="ARBA" id="ARBA00022691"/>
    </source>
</evidence>
<dbReference type="Gene3D" id="3.40.50.150">
    <property type="entry name" value="Vaccinia Virus protein VP39"/>
    <property type="match status" value="1"/>
</dbReference>
<dbReference type="RefSeq" id="WP_236257232.1">
    <property type="nucleotide sequence ID" value="NZ_BNEK01000003.1"/>
</dbReference>
<evidence type="ECO:0000256" key="4">
    <source>
        <dbReference type="ARBA" id="ARBA00013346"/>
    </source>
</evidence>
<dbReference type="PANTHER" id="PTHR11579:SF0">
    <property type="entry name" value="PROTEIN-L-ISOASPARTATE(D-ASPARTATE) O-METHYLTRANSFERASE"/>
    <property type="match status" value="1"/>
</dbReference>
<keyword evidence="13" id="KW-1185">Reference proteome</keyword>
<organism evidence="12 13">
    <name type="scientific">Streptomyces hygroscopicus</name>
    <dbReference type="NCBI Taxonomy" id="1912"/>
    <lineage>
        <taxon>Bacteria</taxon>
        <taxon>Bacillati</taxon>
        <taxon>Actinomycetota</taxon>
        <taxon>Actinomycetes</taxon>
        <taxon>Kitasatosporales</taxon>
        <taxon>Streptomycetaceae</taxon>
        <taxon>Streptomyces</taxon>
        <taxon>Streptomyces violaceusniger group</taxon>
    </lineage>
</organism>
<sequence length="386" mass="40084">MTTTVDWAPKAHALAADLRTKGAIRSDTVAHAIEAVPRHLFIKGHYAAGHHTPVDPAEPTDELLDLAYADRGIMTHTPADDAGGFSSTSQPSIVAKMLEAARPRPGMRVLEVGAGTGWNAALIAHITGAETHTVEASPLVAEEAREALARAGAQGVTVHTGDGYLGYPNGGPYDLIMVTCGIAGISPAWLDQLSPTGAILAPIAHGGLHPLTRITTTEGSPTGQLVTSADFMTATGPLYSGATPPPATRGQHFPTPDPAAARTGAVPADLDPRGSYVDLWMHLAARQAGTTCAGATDTSDYTGCAVVDGAAAVFVQPGGLHLTPGPETELLADQVQQHVSEWDHNGRPELTAWRCSLVPAGDIEHPLLAPAYWRLATSSSPAPEHM</sequence>
<keyword evidence="8" id="KW-0949">S-adenosyl-L-methionine</keyword>
<dbReference type="EMBL" id="BNEK01000003">
    <property type="protein sequence ID" value="GHJ28723.1"/>
    <property type="molecule type" value="Genomic_DNA"/>
</dbReference>
<evidence type="ECO:0000256" key="6">
    <source>
        <dbReference type="ARBA" id="ARBA00022603"/>
    </source>
</evidence>
<keyword evidence="6" id="KW-0489">Methyltransferase</keyword>
<evidence type="ECO:0000313" key="13">
    <source>
        <dbReference type="Proteomes" id="UP001054854"/>
    </source>
</evidence>
<comment type="caution">
    <text evidence="12">The sequence shown here is derived from an EMBL/GenBank/DDBJ whole genome shotgun (WGS) entry which is preliminary data.</text>
</comment>
<evidence type="ECO:0000256" key="9">
    <source>
        <dbReference type="ARBA" id="ARBA00030757"/>
    </source>
</evidence>
<dbReference type="InterPro" id="IPR029063">
    <property type="entry name" value="SAM-dependent_MTases_sf"/>
</dbReference>
<dbReference type="CDD" id="cd02440">
    <property type="entry name" value="AdoMet_MTases"/>
    <property type="match status" value="1"/>
</dbReference>
<gene>
    <name evidence="12" type="primary">pcm_4</name>
    <name evidence="12" type="ORF">TPA0910_31560</name>
</gene>
<dbReference type="PANTHER" id="PTHR11579">
    <property type="entry name" value="PROTEIN-L-ISOASPARTATE O-METHYLTRANSFERASE"/>
    <property type="match status" value="1"/>
</dbReference>
<dbReference type="Proteomes" id="UP001054854">
    <property type="component" value="Unassembled WGS sequence"/>
</dbReference>
<evidence type="ECO:0000313" key="12">
    <source>
        <dbReference type="EMBL" id="GHJ28723.1"/>
    </source>
</evidence>
<dbReference type="Pfam" id="PF01135">
    <property type="entry name" value="PCMT"/>
    <property type="match status" value="1"/>
</dbReference>
<dbReference type="PROSITE" id="PS01279">
    <property type="entry name" value="PCMT"/>
    <property type="match status" value="1"/>
</dbReference>
<name>A0ABQ3TZH9_STRHY</name>
<proteinExistence type="inferred from homology"/>
<evidence type="ECO:0000256" key="3">
    <source>
        <dbReference type="ARBA" id="ARBA00011890"/>
    </source>
</evidence>
<evidence type="ECO:0000256" key="2">
    <source>
        <dbReference type="ARBA" id="ARBA00005369"/>
    </source>
</evidence>
<evidence type="ECO:0000256" key="5">
    <source>
        <dbReference type="ARBA" id="ARBA00022490"/>
    </source>
</evidence>
<comment type="subcellular location">
    <subcellularLocation>
        <location evidence="1">Cytoplasm</location>
    </subcellularLocation>
</comment>
<reference evidence="12" key="1">
    <citation type="submission" date="2024-05" db="EMBL/GenBank/DDBJ databases">
        <title>Whole genome shotgun sequence of Streptomyces hygroscopicus NBRC 113678.</title>
        <authorList>
            <person name="Komaki H."/>
            <person name="Tamura T."/>
        </authorList>
    </citation>
    <scope>NUCLEOTIDE SEQUENCE</scope>
    <source>
        <strain evidence="12">N11-34</strain>
    </source>
</reference>
<evidence type="ECO:0000256" key="7">
    <source>
        <dbReference type="ARBA" id="ARBA00022679"/>
    </source>
</evidence>
<keyword evidence="7" id="KW-0808">Transferase</keyword>
<dbReference type="InterPro" id="IPR000682">
    <property type="entry name" value="PCMT"/>
</dbReference>
<protein>
    <recommendedName>
        <fullName evidence="4">Protein-L-isoaspartate O-methyltransferase</fullName>
        <ecNumber evidence="3">2.1.1.77</ecNumber>
    </recommendedName>
    <alternativeName>
        <fullName evidence="11">L-isoaspartyl protein carboxyl methyltransferase</fullName>
    </alternativeName>
    <alternativeName>
        <fullName evidence="9">Protein L-isoaspartyl methyltransferase</fullName>
    </alternativeName>
    <alternativeName>
        <fullName evidence="10">Protein-beta-aspartate methyltransferase</fullName>
    </alternativeName>
</protein>